<protein>
    <submittedName>
        <fullName evidence="6">TraR/DksA C4-type zinc finger protein</fullName>
    </submittedName>
</protein>
<evidence type="ECO:0000256" key="2">
    <source>
        <dbReference type="ARBA" id="ARBA00022771"/>
    </source>
</evidence>
<gene>
    <name evidence="6" type="ORF">OEV98_08360</name>
</gene>
<dbReference type="InterPro" id="IPR000962">
    <property type="entry name" value="Znf_DskA_TraR"/>
</dbReference>
<keyword evidence="3" id="KW-0862">Zinc</keyword>
<dbReference type="EMBL" id="JAOUSF010000003">
    <property type="protein sequence ID" value="MCU9613570.1"/>
    <property type="molecule type" value="Genomic_DNA"/>
</dbReference>
<name>A0AAE3LMG8_9BACI</name>
<evidence type="ECO:0000313" key="6">
    <source>
        <dbReference type="EMBL" id="MCU9613570.1"/>
    </source>
</evidence>
<evidence type="ECO:0000256" key="3">
    <source>
        <dbReference type="ARBA" id="ARBA00022833"/>
    </source>
</evidence>
<evidence type="ECO:0000256" key="4">
    <source>
        <dbReference type="PROSITE-ProRule" id="PRU00510"/>
    </source>
</evidence>
<dbReference type="PANTHER" id="PTHR33823:SF4">
    <property type="entry name" value="GENERAL STRESS PROTEIN 16O"/>
    <property type="match status" value="1"/>
</dbReference>
<dbReference type="AlphaFoldDB" id="A0AAE3LMG8"/>
<comment type="caution">
    <text evidence="6">The sequence shown here is derived from an EMBL/GenBank/DDBJ whole genome shotgun (WGS) entry which is preliminary data.</text>
</comment>
<dbReference type="SUPFAM" id="SSF57716">
    <property type="entry name" value="Glucocorticoid receptor-like (DNA-binding domain)"/>
    <property type="match status" value="1"/>
</dbReference>
<dbReference type="Pfam" id="PF01258">
    <property type="entry name" value="zf-dskA_traR"/>
    <property type="match status" value="1"/>
</dbReference>
<feature type="domain" description="Zinc finger DksA/TraR C4-type" evidence="5">
    <location>
        <begin position="89"/>
        <end position="117"/>
    </location>
</feature>
<dbReference type="RefSeq" id="WP_263072812.1">
    <property type="nucleotide sequence ID" value="NZ_JAOUSF010000003.1"/>
</dbReference>
<dbReference type="NCBIfam" id="TIGR02890">
    <property type="entry name" value="bacill_yteA"/>
    <property type="match status" value="1"/>
</dbReference>
<dbReference type="Gene3D" id="1.20.120.910">
    <property type="entry name" value="DksA, coiled-coil domain"/>
    <property type="match status" value="1"/>
</dbReference>
<organism evidence="6 7">
    <name type="scientific">Perspicuibacillus lycopersici</name>
    <dbReference type="NCBI Taxonomy" id="1325689"/>
    <lineage>
        <taxon>Bacteria</taxon>
        <taxon>Bacillati</taxon>
        <taxon>Bacillota</taxon>
        <taxon>Bacilli</taxon>
        <taxon>Bacillales</taxon>
        <taxon>Bacillaceae</taxon>
        <taxon>Perspicuibacillus</taxon>
    </lineage>
</organism>
<sequence>MLTESQISTFRSILQQEKAEIEERFRSNDHFDLNKGHYHESVGELSSYDNHPADEGTELFERGKDVALNEHEQNHLKNVEKALHAIEEGTYGTCEVCGKEIPFARLEALPTTTYCKEHSPDQVTSHERPLEEGVLMPPYGKFNFDDSADEGLTFDSEDSWQEVASWGTSETPQDFVDPPEHYNDTNIESDENIGYVEDYENFVGVDMYGKNVTVYPNRQHNLYEEELDEEGTMTIFGDLPPSEREPYVED</sequence>
<dbReference type="PROSITE" id="PS51128">
    <property type="entry name" value="ZF_DKSA_2"/>
    <property type="match status" value="1"/>
</dbReference>
<dbReference type="PANTHER" id="PTHR33823">
    <property type="entry name" value="RNA POLYMERASE-BINDING TRANSCRIPTION FACTOR DKSA-RELATED"/>
    <property type="match status" value="1"/>
</dbReference>
<keyword evidence="1" id="KW-0479">Metal-binding</keyword>
<dbReference type="InterPro" id="IPR014240">
    <property type="entry name" value="YteA"/>
</dbReference>
<evidence type="ECO:0000256" key="1">
    <source>
        <dbReference type="ARBA" id="ARBA00022723"/>
    </source>
</evidence>
<feature type="zinc finger region" description="dksA C4-type" evidence="4">
    <location>
        <begin position="94"/>
        <end position="118"/>
    </location>
</feature>
<evidence type="ECO:0000259" key="5">
    <source>
        <dbReference type="Pfam" id="PF01258"/>
    </source>
</evidence>
<dbReference type="SUPFAM" id="SSF109635">
    <property type="entry name" value="DnaK suppressor protein DksA, alpha-hairpin domain"/>
    <property type="match status" value="1"/>
</dbReference>
<dbReference type="Proteomes" id="UP001209318">
    <property type="component" value="Unassembled WGS sequence"/>
</dbReference>
<evidence type="ECO:0000313" key="7">
    <source>
        <dbReference type="Proteomes" id="UP001209318"/>
    </source>
</evidence>
<proteinExistence type="predicted"/>
<reference evidence="6" key="1">
    <citation type="submission" date="2022-10" db="EMBL/GenBank/DDBJ databases">
        <title>Description of Fervidibacillus gen. nov. in the family Fervidibacillaceae fam. nov. with two species, Fervidibacillus albus sp. nov., and Fervidibacillus halotolerans sp. nov., isolated from tidal flat sediments.</title>
        <authorList>
            <person name="Kwon K.K."/>
            <person name="Yang S.-H."/>
        </authorList>
    </citation>
    <scope>NUCLEOTIDE SEQUENCE</scope>
    <source>
        <strain evidence="6">JCM 19140</strain>
    </source>
</reference>
<keyword evidence="7" id="KW-1185">Reference proteome</keyword>
<dbReference type="GO" id="GO:0008270">
    <property type="term" value="F:zinc ion binding"/>
    <property type="evidence" value="ECO:0007669"/>
    <property type="project" value="UniProtKB-KW"/>
</dbReference>
<keyword evidence="2" id="KW-0863">Zinc-finger</keyword>
<dbReference type="InterPro" id="IPR037187">
    <property type="entry name" value="DnaK_N"/>
</dbReference>
<accession>A0AAE3LMG8</accession>